<dbReference type="InterPro" id="IPR017871">
    <property type="entry name" value="ABC_transporter-like_CS"/>
</dbReference>
<comment type="caution">
    <text evidence="5">The sequence shown here is derived from an EMBL/GenBank/DDBJ whole genome shotgun (WGS) entry which is preliminary data.</text>
</comment>
<evidence type="ECO:0000313" key="5">
    <source>
        <dbReference type="EMBL" id="PWR76319.1"/>
    </source>
</evidence>
<reference evidence="5 6" key="1">
    <citation type="submission" date="2018-05" db="EMBL/GenBank/DDBJ databases">
        <title>Draft genome of Methanospirillum stamsii Pt1.</title>
        <authorList>
            <person name="Dueholm M.S."/>
            <person name="Nielsen P.H."/>
            <person name="Bakmann L.F."/>
            <person name="Otzen D.E."/>
        </authorList>
    </citation>
    <scope>NUCLEOTIDE SEQUENCE [LARGE SCALE GENOMIC DNA]</scope>
    <source>
        <strain evidence="5 6">Pt1</strain>
    </source>
</reference>
<feature type="domain" description="ABC transporter" evidence="4">
    <location>
        <begin position="4"/>
        <end position="224"/>
    </location>
</feature>
<dbReference type="PROSITE" id="PS00211">
    <property type="entry name" value="ABC_TRANSPORTER_1"/>
    <property type="match status" value="1"/>
</dbReference>
<dbReference type="EMBL" id="QGMZ01000001">
    <property type="protein sequence ID" value="PWR76319.1"/>
    <property type="molecule type" value="Genomic_DNA"/>
</dbReference>
<evidence type="ECO:0000256" key="2">
    <source>
        <dbReference type="ARBA" id="ARBA00022741"/>
    </source>
</evidence>
<dbReference type="FunFam" id="3.40.50.300:FF:000032">
    <property type="entry name" value="Export ABC transporter ATP-binding protein"/>
    <property type="match status" value="1"/>
</dbReference>
<evidence type="ECO:0000259" key="4">
    <source>
        <dbReference type="PROSITE" id="PS50893"/>
    </source>
</evidence>
<accession>A0A2V2N903</accession>
<dbReference type="PROSITE" id="PS50893">
    <property type="entry name" value="ABC_TRANSPORTER_2"/>
    <property type="match status" value="1"/>
</dbReference>
<dbReference type="CDD" id="cd03255">
    <property type="entry name" value="ABC_MJ0796_LolCDE_FtsE"/>
    <property type="match status" value="1"/>
</dbReference>
<dbReference type="GO" id="GO:0005886">
    <property type="term" value="C:plasma membrane"/>
    <property type="evidence" value="ECO:0007669"/>
    <property type="project" value="TreeGrafter"/>
</dbReference>
<gene>
    <name evidence="5" type="ORF">DLD82_00485</name>
</gene>
<dbReference type="AlphaFoldDB" id="A0A2V2N903"/>
<keyword evidence="6" id="KW-1185">Reference proteome</keyword>
<dbReference type="InterPro" id="IPR003593">
    <property type="entry name" value="AAA+_ATPase"/>
</dbReference>
<keyword evidence="2" id="KW-0547">Nucleotide-binding</keyword>
<dbReference type="PANTHER" id="PTHR24220">
    <property type="entry name" value="IMPORT ATP-BINDING PROTEIN"/>
    <property type="match status" value="1"/>
</dbReference>
<dbReference type="PANTHER" id="PTHR24220:SF86">
    <property type="entry name" value="ABC TRANSPORTER ABCH.1"/>
    <property type="match status" value="1"/>
</dbReference>
<dbReference type="GO" id="GO:0098796">
    <property type="term" value="C:membrane protein complex"/>
    <property type="evidence" value="ECO:0007669"/>
    <property type="project" value="UniProtKB-ARBA"/>
</dbReference>
<keyword evidence="3" id="KW-0067">ATP-binding</keyword>
<dbReference type="RefSeq" id="WP_109939138.1">
    <property type="nucleotide sequence ID" value="NZ_CP176366.1"/>
</dbReference>
<organism evidence="5 6">
    <name type="scientific">Methanospirillum stamsii</name>
    <dbReference type="NCBI Taxonomy" id="1277351"/>
    <lineage>
        <taxon>Archaea</taxon>
        <taxon>Methanobacteriati</taxon>
        <taxon>Methanobacteriota</taxon>
        <taxon>Stenosarchaea group</taxon>
        <taxon>Methanomicrobia</taxon>
        <taxon>Methanomicrobiales</taxon>
        <taxon>Methanospirillaceae</taxon>
        <taxon>Methanospirillum</taxon>
    </lineage>
</organism>
<evidence type="ECO:0000313" key="6">
    <source>
        <dbReference type="Proteomes" id="UP000245934"/>
    </source>
</evidence>
<sequence>MAVISVKDLYRVYKLGKVDVHALNGVTLDITEGEFVGIMGPSGSGKSTLLYQMSLLDRPTSGLVTIQGKNVGGLTDHQRTRFRLNHCGYVFQDYALVPELTTEENVYLLPMAQGKPDTESIDTAREILGKVGLSNRLSHLPRELSGGEQQRVAIARAMVNKPDIIFADEPCANLDSVNSKRILELFKELNQENGQTIVMISHEDEDIEYFDRVIRIFDGKNRER</sequence>
<name>A0A2V2N903_9EURY</name>
<dbReference type="GO" id="GO:0022857">
    <property type="term" value="F:transmembrane transporter activity"/>
    <property type="evidence" value="ECO:0007669"/>
    <property type="project" value="TreeGrafter"/>
</dbReference>
<dbReference type="InterPro" id="IPR027417">
    <property type="entry name" value="P-loop_NTPase"/>
</dbReference>
<proteinExistence type="predicted"/>
<evidence type="ECO:0000256" key="3">
    <source>
        <dbReference type="ARBA" id="ARBA00022840"/>
    </source>
</evidence>
<dbReference type="Gene3D" id="3.40.50.300">
    <property type="entry name" value="P-loop containing nucleotide triphosphate hydrolases"/>
    <property type="match status" value="1"/>
</dbReference>
<dbReference type="GO" id="GO:0016887">
    <property type="term" value="F:ATP hydrolysis activity"/>
    <property type="evidence" value="ECO:0007669"/>
    <property type="project" value="InterPro"/>
</dbReference>
<dbReference type="InterPro" id="IPR003439">
    <property type="entry name" value="ABC_transporter-like_ATP-bd"/>
</dbReference>
<dbReference type="OrthoDB" id="31298at2157"/>
<dbReference type="InterPro" id="IPR015854">
    <property type="entry name" value="ABC_transpr_LolD-like"/>
</dbReference>
<dbReference type="SUPFAM" id="SSF52540">
    <property type="entry name" value="P-loop containing nucleoside triphosphate hydrolases"/>
    <property type="match status" value="1"/>
</dbReference>
<keyword evidence="1" id="KW-0813">Transport</keyword>
<dbReference type="SMART" id="SM00382">
    <property type="entry name" value="AAA"/>
    <property type="match status" value="1"/>
</dbReference>
<evidence type="ECO:0000256" key="1">
    <source>
        <dbReference type="ARBA" id="ARBA00022448"/>
    </source>
</evidence>
<dbReference type="GO" id="GO:0005524">
    <property type="term" value="F:ATP binding"/>
    <property type="evidence" value="ECO:0007669"/>
    <property type="project" value="UniProtKB-KW"/>
</dbReference>
<dbReference type="InterPro" id="IPR017911">
    <property type="entry name" value="MacB-like_ATP-bd"/>
</dbReference>
<dbReference type="Proteomes" id="UP000245934">
    <property type="component" value="Unassembled WGS sequence"/>
</dbReference>
<dbReference type="Pfam" id="PF00005">
    <property type="entry name" value="ABC_tran"/>
    <property type="match status" value="1"/>
</dbReference>
<dbReference type="GeneID" id="97610339"/>
<protein>
    <submittedName>
        <fullName evidence="5">ABC transporter</fullName>
    </submittedName>
</protein>